<evidence type="ECO:0000256" key="12">
    <source>
        <dbReference type="PROSITE-ProRule" id="PRU00175"/>
    </source>
</evidence>
<keyword evidence="11 13" id="KW-0539">Nucleus</keyword>
<evidence type="ECO:0000259" key="16">
    <source>
        <dbReference type="PROSITE" id="PS50089"/>
    </source>
</evidence>
<dbReference type="InterPro" id="IPR011011">
    <property type="entry name" value="Znf_FYVE_PHD"/>
</dbReference>
<dbReference type="Gene3D" id="2.30.280.10">
    <property type="entry name" value="SRA-YDG"/>
    <property type="match status" value="1"/>
</dbReference>
<dbReference type="InterPro" id="IPR013083">
    <property type="entry name" value="Znf_RING/FYVE/PHD"/>
</dbReference>
<feature type="domain" description="RING-type" evidence="16">
    <location>
        <begin position="139"/>
        <end position="178"/>
    </location>
</feature>
<dbReference type="Pfam" id="PF00097">
    <property type="entry name" value="zf-C3HC4"/>
    <property type="match status" value="1"/>
</dbReference>
<keyword evidence="6 12" id="KW-0863">Zinc-finger</keyword>
<dbReference type="InterPro" id="IPR019787">
    <property type="entry name" value="Znf_PHD-finger"/>
</dbReference>
<keyword evidence="8" id="KW-0862">Zinc</keyword>
<dbReference type="GO" id="GO:0044027">
    <property type="term" value="P:negative regulation of gene expression via chromosomal CpG island methylation"/>
    <property type="evidence" value="ECO:0007669"/>
    <property type="project" value="TreeGrafter"/>
</dbReference>
<dbReference type="InterPro" id="IPR047498">
    <property type="entry name" value="RING-HC_ORTHRUS_rpt1"/>
</dbReference>
<dbReference type="InterPro" id="IPR027370">
    <property type="entry name" value="Znf-RING_euk"/>
</dbReference>
<dbReference type="SUPFAM" id="SSF88697">
    <property type="entry name" value="PUA domain-like"/>
    <property type="match status" value="1"/>
</dbReference>
<dbReference type="OrthoDB" id="1056336at2759"/>
<feature type="domain" description="YDG" evidence="17">
    <location>
        <begin position="266"/>
        <end position="416"/>
    </location>
</feature>
<dbReference type="SMART" id="SM00249">
    <property type="entry name" value="PHD"/>
    <property type="match status" value="1"/>
</dbReference>
<evidence type="ECO:0000256" key="3">
    <source>
        <dbReference type="ARBA" id="ARBA00012483"/>
    </source>
</evidence>
<comment type="subcellular location">
    <subcellularLocation>
        <location evidence="13">Nucleus</location>
    </subcellularLocation>
</comment>
<keyword evidence="10" id="KW-0238">DNA-binding</keyword>
<evidence type="ECO:0000256" key="1">
    <source>
        <dbReference type="ARBA" id="ARBA00000900"/>
    </source>
</evidence>
<dbReference type="PANTHER" id="PTHR14140">
    <property type="entry name" value="E3 UBIQUITIN-PROTEIN LIGASE UHRF-RELATED"/>
    <property type="match status" value="1"/>
</dbReference>
<evidence type="ECO:0000313" key="19">
    <source>
        <dbReference type="Proteomes" id="UP000467841"/>
    </source>
</evidence>
<dbReference type="GO" id="GO:0016567">
    <property type="term" value="P:protein ubiquitination"/>
    <property type="evidence" value="ECO:0007669"/>
    <property type="project" value="UniProtKB-UniPathway"/>
</dbReference>
<dbReference type="PANTHER" id="PTHR14140:SF38">
    <property type="entry name" value="RING-TYPE E3 UBIQUITIN TRANSFERASE"/>
    <property type="match status" value="1"/>
</dbReference>
<dbReference type="InterPro" id="IPR001841">
    <property type="entry name" value="Znf_RING"/>
</dbReference>
<protein>
    <recommendedName>
        <fullName evidence="3">RING-type E3 ubiquitin transferase</fullName>
        <ecNumber evidence="3">2.3.2.27</ecNumber>
    </recommendedName>
</protein>
<evidence type="ECO:0000256" key="5">
    <source>
        <dbReference type="ARBA" id="ARBA00022723"/>
    </source>
</evidence>
<dbReference type="Proteomes" id="UP000467841">
    <property type="component" value="Unassembled WGS sequence"/>
</dbReference>
<name>A0A6D2KUI2_9BRAS</name>
<keyword evidence="4" id="KW-0808">Transferase</keyword>
<comment type="pathway">
    <text evidence="2">Protein modification; protein ubiquitination.</text>
</comment>
<feature type="compositionally biased region" description="Basic and acidic residues" evidence="14">
    <location>
        <begin position="633"/>
        <end position="643"/>
    </location>
</feature>
<sequence>MAQYPCNDGVCMRCNVKPHEETECLLCSTCGTPWHVSCLRSPPETLESTREWECPDCSGDVDPVPVSGIAGTESNGSVLVAAICAIEADESLTEAEKAKRKQQLVSGRSDEDEDEKENEGGNSGGDVDVLAALKDNFCCSICLELPERPVTTPCGHNFCLKCFQKWVGKRKFECMKCKSAIPRKMANDPRINASLVSAIRLAKVAKSAHVGKAKVYHFVSNENRPDKAFTTERAKKTGMSNAAGGRIFVTIPSDHFGPIPAENDPTRNQGVLVGETWADRQVCKQWGAHYQHVAGISGQSQYGAQSVALSGGYKDDEDHGEWFLYTGSGGRDLSGNKRTNKDQSSDQKFKNSNEALRLSCKMGYPVRVVRSHKEKRSSYAPGEKGVRYDGVYRIEKCWRKVGIQGTYMVCRYLFVRCDNEPAPWTSDEHGDCPRPLPNIPELNNAIDLFERKESPSWDFDKSEGIWKWMKPPPAIRKAVQALDPEERKRKKKAIMVAQNFTMRDKLLKEFSCPICREVMSSPVTTPCAHNFCKAFLEATFAGVTQLRERSRGGRILRAQKNVMKCPCCPTDISDFLQNPQVNREVMAVIETLKKKEEEPTPIQEVGESSGTAGEENNSEEGEEPQMVVSEDEPPTKRMKLDTE</sequence>
<dbReference type="InterPro" id="IPR036987">
    <property type="entry name" value="SRA-YDG_sf"/>
</dbReference>
<dbReference type="PROSITE" id="PS01359">
    <property type="entry name" value="ZF_PHD_1"/>
    <property type="match status" value="1"/>
</dbReference>
<dbReference type="GO" id="GO:0003677">
    <property type="term" value="F:DNA binding"/>
    <property type="evidence" value="ECO:0007669"/>
    <property type="project" value="UniProtKB-KW"/>
</dbReference>
<evidence type="ECO:0000256" key="2">
    <source>
        <dbReference type="ARBA" id="ARBA00004906"/>
    </source>
</evidence>
<reference evidence="18" key="1">
    <citation type="submission" date="2020-01" db="EMBL/GenBank/DDBJ databases">
        <authorList>
            <person name="Mishra B."/>
        </authorList>
    </citation>
    <scope>NUCLEOTIDE SEQUENCE [LARGE SCALE GENOMIC DNA]</scope>
</reference>
<dbReference type="UniPathway" id="UPA00143"/>
<accession>A0A6D2KUI2</accession>
<evidence type="ECO:0000256" key="6">
    <source>
        <dbReference type="ARBA" id="ARBA00022771"/>
    </source>
</evidence>
<dbReference type="InterPro" id="IPR045134">
    <property type="entry name" value="UHRF1/2-like"/>
</dbReference>
<organism evidence="18 19">
    <name type="scientific">Microthlaspi erraticum</name>
    <dbReference type="NCBI Taxonomy" id="1685480"/>
    <lineage>
        <taxon>Eukaryota</taxon>
        <taxon>Viridiplantae</taxon>
        <taxon>Streptophyta</taxon>
        <taxon>Embryophyta</taxon>
        <taxon>Tracheophyta</taxon>
        <taxon>Spermatophyta</taxon>
        <taxon>Magnoliopsida</taxon>
        <taxon>eudicotyledons</taxon>
        <taxon>Gunneridae</taxon>
        <taxon>Pentapetalae</taxon>
        <taxon>rosids</taxon>
        <taxon>malvids</taxon>
        <taxon>Brassicales</taxon>
        <taxon>Brassicaceae</taxon>
        <taxon>Coluteocarpeae</taxon>
        <taxon>Microthlaspi</taxon>
    </lineage>
</organism>
<comment type="catalytic activity">
    <reaction evidence="1">
        <text>S-ubiquitinyl-[E2 ubiquitin-conjugating enzyme]-L-cysteine + [acceptor protein]-L-lysine = [E2 ubiquitin-conjugating enzyme]-L-cysteine + N(6)-ubiquitinyl-[acceptor protein]-L-lysine.</text>
        <dbReference type="EC" id="2.3.2.27"/>
    </reaction>
</comment>
<feature type="region of interest" description="Disordered" evidence="14">
    <location>
        <begin position="96"/>
        <end position="125"/>
    </location>
</feature>
<dbReference type="AlphaFoldDB" id="A0A6D2KUI2"/>
<dbReference type="InterPro" id="IPR001965">
    <property type="entry name" value="Znf_PHD"/>
</dbReference>
<dbReference type="SUPFAM" id="SSF57903">
    <property type="entry name" value="FYVE/PHD zinc finger"/>
    <property type="match status" value="1"/>
</dbReference>
<gene>
    <name evidence="18" type="ORF">MERR_LOCUS42970</name>
</gene>
<evidence type="ECO:0000256" key="11">
    <source>
        <dbReference type="ARBA" id="ARBA00023242"/>
    </source>
</evidence>
<evidence type="ECO:0000313" key="18">
    <source>
        <dbReference type="EMBL" id="CAA7055734.1"/>
    </source>
</evidence>
<feature type="domain" description="RING-type" evidence="16">
    <location>
        <begin position="512"/>
        <end position="568"/>
    </location>
</feature>
<dbReference type="Gene3D" id="3.30.40.10">
    <property type="entry name" value="Zinc/RING finger domain, C3HC4 (zinc finger)"/>
    <property type="match status" value="3"/>
</dbReference>
<evidence type="ECO:0000256" key="10">
    <source>
        <dbReference type="ARBA" id="ARBA00023125"/>
    </source>
</evidence>
<dbReference type="InterPro" id="IPR019786">
    <property type="entry name" value="Zinc_finger_PHD-type_CS"/>
</dbReference>
<dbReference type="PROSITE" id="PS51015">
    <property type="entry name" value="YDG"/>
    <property type="match status" value="1"/>
</dbReference>
<evidence type="ECO:0000259" key="15">
    <source>
        <dbReference type="PROSITE" id="PS50016"/>
    </source>
</evidence>
<dbReference type="PROSITE" id="PS50089">
    <property type="entry name" value="ZF_RING_2"/>
    <property type="match status" value="2"/>
</dbReference>
<evidence type="ECO:0000256" key="7">
    <source>
        <dbReference type="ARBA" id="ARBA00022786"/>
    </source>
</evidence>
<keyword evidence="7" id="KW-0833">Ubl conjugation pathway</keyword>
<dbReference type="EC" id="2.3.2.27" evidence="3"/>
<evidence type="ECO:0000256" key="8">
    <source>
        <dbReference type="ARBA" id="ARBA00022833"/>
    </source>
</evidence>
<feature type="compositionally biased region" description="Low complexity" evidence="14">
    <location>
        <begin position="606"/>
        <end position="615"/>
    </location>
</feature>
<evidence type="ECO:0000256" key="14">
    <source>
        <dbReference type="SAM" id="MobiDB-lite"/>
    </source>
</evidence>
<dbReference type="InterPro" id="IPR018957">
    <property type="entry name" value="Znf_C3HC4_RING-type"/>
</dbReference>
<dbReference type="EMBL" id="CACVBM020001607">
    <property type="protein sequence ID" value="CAA7055734.1"/>
    <property type="molecule type" value="Genomic_DNA"/>
</dbReference>
<keyword evidence="19" id="KW-1185">Reference proteome</keyword>
<dbReference type="FunFam" id="2.30.280.10:FF:000002">
    <property type="entry name" value="E3 ubiquitin-protein ligase ORTHRUS 2"/>
    <property type="match status" value="1"/>
</dbReference>
<proteinExistence type="predicted"/>
<evidence type="ECO:0000256" key="9">
    <source>
        <dbReference type="ARBA" id="ARBA00022853"/>
    </source>
</evidence>
<dbReference type="SMART" id="SM00466">
    <property type="entry name" value="SRA"/>
    <property type="match status" value="1"/>
</dbReference>
<comment type="caution">
    <text evidence="18">The sequence shown here is derived from an EMBL/GenBank/DDBJ whole genome shotgun (WGS) entry which is preliminary data.</text>
</comment>
<dbReference type="Pfam" id="PF13445">
    <property type="entry name" value="zf-RING_UBOX"/>
    <property type="match status" value="1"/>
</dbReference>
<evidence type="ECO:0000256" key="13">
    <source>
        <dbReference type="PROSITE-ProRule" id="PRU00358"/>
    </source>
</evidence>
<dbReference type="PROSITE" id="PS50016">
    <property type="entry name" value="ZF_PHD_2"/>
    <property type="match status" value="1"/>
</dbReference>
<dbReference type="Pfam" id="PF02182">
    <property type="entry name" value="SAD_SRA"/>
    <property type="match status" value="1"/>
</dbReference>
<evidence type="ECO:0000256" key="4">
    <source>
        <dbReference type="ARBA" id="ARBA00022679"/>
    </source>
</evidence>
<dbReference type="InterPro" id="IPR015947">
    <property type="entry name" value="PUA-like_sf"/>
</dbReference>
<dbReference type="GO" id="GO:0061630">
    <property type="term" value="F:ubiquitin protein ligase activity"/>
    <property type="evidence" value="ECO:0007669"/>
    <property type="project" value="UniProtKB-EC"/>
</dbReference>
<feature type="region of interest" description="Disordered" evidence="14">
    <location>
        <begin position="592"/>
        <end position="643"/>
    </location>
</feature>
<dbReference type="GO" id="GO:0008270">
    <property type="term" value="F:zinc ion binding"/>
    <property type="evidence" value="ECO:0007669"/>
    <property type="project" value="UniProtKB-KW"/>
</dbReference>
<keyword evidence="5" id="KW-0479">Metal-binding</keyword>
<dbReference type="SMART" id="SM00184">
    <property type="entry name" value="RING"/>
    <property type="match status" value="3"/>
</dbReference>
<dbReference type="CDD" id="cd23138">
    <property type="entry name" value="RING-HC_ORTHRUS_rpt1"/>
    <property type="match status" value="1"/>
</dbReference>
<dbReference type="SUPFAM" id="SSF57850">
    <property type="entry name" value="RING/U-box"/>
    <property type="match status" value="2"/>
</dbReference>
<dbReference type="InterPro" id="IPR003105">
    <property type="entry name" value="SRA_YDG"/>
</dbReference>
<keyword evidence="9" id="KW-0156">Chromatin regulator</keyword>
<dbReference type="GO" id="GO:0005634">
    <property type="term" value="C:nucleus"/>
    <property type="evidence" value="ECO:0007669"/>
    <property type="project" value="UniProtKB-SubCell"/>
</dbReference>
<feature type="domain" description="PHD-type" evidence="15">
    <location>
        <begin position="8"/>
        <end position="60"/>
    </location>
</feature>
<evidence type="ECO:0000259" key="17">
    <source>
        <dbReference type="PROSITE" id="PS51015"/>
    </source>
</evidence>